<dbReference type="KEGG" id="aten:116290095"/>
<keyword evidence="3 7" id="KW-0812">Transmembrane</keyword>
<protein>
    <submittedName>
        <fullName evidence="10">Bcl-2-related ovarian killer protein-like</fullName>
    </submittedName>
</protein>
<dbReference type="InterPro" id="IPR036834">
    <property type="entry name" value="Bcl-2-like_sf"/>
</dbReference>
<keyword evidence="5 7" id="KW-1133">Transmembrane helix</keyword>
<dbReference type="InterPro" id="IPR002475">
    <property type="entry name" value="Bcl2-like"/>
</dbReference>
<feature type="transmembrane region" description="Helical" evidence="7">
    <location>
        <begin position="12"/>
        <end position="31"/>
    </location>
</feature>
<dbReference type="OrthoDB" id="5947850at2759"/>
<dbReference type="Proteomes" id="UP000515163">
    <property type="component" value="Unplaced"/>
</dbReference>
<dbReference type="PANTHER" id="PTHR11256">
    <property type="entry name" value="BCL-2 RELATED"/>
    <property type="match status" value="1"/>
</dbReference>
<dbReference type="GO" id="GO:0001836">
    <property type="term" value="P:release of cytochrome c from mitochondria"/>
    <property type="evidence" value="ECO:0007669"/>
    <property type="project" value="TreeGrafter"/>
</dbReference>
<feature type="domain" description="Bcl-2 Bcl-2 homology region 1-3" evidence="8">
    <location>
        <begin position="93"/>
        <end position="194"/>
    </location>
</feature>
<dbReference type="PANTHER" id="PTHR11256:SF48">
    <property type="entry name" value="BCL-2-RELATED OVARIAN KILLER PROTEIN"/>
    <property type="match status" value="1"/>
</dbReference>
<dbReference type="SMART" id="SM00337">
    <property type="entry name" value="BCL"/>
    <property type="match status" value="1"/>
</dbReference>
<dbReference type="RefSeq" id="XP_031552942.1">
    <property type="nucleotide sequence ID" value="XM_031697082.1"/>
</dbReference>
<dbReference type="PROSITE" id="PS50062">
    <property type="entry name" value="BCL2_FAMILY"/>
    <property type="match status" value="1"/>
</dbReference>
<evidence type="ECO:0000256" key="6">
    <source>
        <dbReference type="ARBA" id="ARBA00023136"/>
    </source>
</evidence>
<dbReference type="GO" id="GO:0051400">
    <property type="term" value="F:BH domain binding"/>
    <property type="evidence" value="ECO:0007669"/>
    <property type="project" value="TreeGrafter"/>
</dbReference>
<accession>A0A6P8HJS8</accession>
<sequence>MSTKLFMSATKYLLVAVRLITALFVNINSLLRKTKETQFISDDKIALQAEYICEKYIQNKFSQKAKTTKVMLQGNPRLKASEEICSEDVVTTMQKYGGILENCFPTLYCNVTQQLNFGINIDLVVCGVFTCVCDNILASGITWSKIVSMYAFAAALATDCSQDNDLRIAKSISRWMGQYIHKRLCTWIRENGGWDGLAIHFDESACIFSPKSNCSWINKRVFTLTGSLIALLFMTAVAFRLS</sequence>
<dbReference type="GO" id="GO:0097192">
    <property type="term" value="P:extrinsic apoptotic signaling pathway in absence of ligand"/>
    <property type="evidence" value="ECO:0007669"/>
    <property type="project" value="TreeGrafter"/>
</dbReference>
<feature type="transmembrane region" description="Helical" evidence="7">
    <location>
        <begin position="221"/>
        <end position="241"/>
    </location>
</feature>
<dbReference type="GO" id="GO:0042981">
    <property type="term" value="P:regulation of apoptotic process"/>
    <property type="evidence" value="ECO:0007669"/>
    <property type="project" value="InterPro"/>
</dbReference>
<evidence type="ECO:0000256" key="1">
    <source>
        <dbReference type="ARBA" id="ARBA00004167"/>
    </source>
</evidence>
<organism evidence="9 10">
    <name type="scientific">Actinia tenebrosa</name>
    <name type="common">Australian red waratah sea anemone</name>
    <dbReference type="NCBI Taxonomy" id="6105"/>
    <lineage>
        <taxon>Eukaryota</taxon>
        <taxon>Metazoa</taxon>
        <taxon>Cnidaria</taxon>
        <taxon>Anthozoa</taxon>
        <taxon>Hexacorallia</taxon>
        <taxon>Actiniaria</taxon>
        <taxon>Actiniidae</taxon>
        <taxon>Actinia</taxon>
    </lineage>
</organism>
<evidence type="ECO:0000256" key="3">
    <source>
        <dbReference type="ARBA" id="ARBA00022692"/>
    </source>
</evidence>
<dbReference type="InParanoid" id="A0A6P8HJS8"/>
<comment type="subcellular location">
    <subcellularLocation>
        <location evidence="1">Membrane</location>
        <topology evidence="1">Single-pass membrane protein</topology>
    </subcellularLocation>
</comment>
<evidence type="ECO:0000259" key="8">
    <source>
        <dbReference type="SMART" id="SM00337"/>
    </source>
</evidence>
<dbReference type="CDD" id="cd06845">
    <property type="entry name" value="Bcl-2_like"/>
    <property type="match status" value="1"/>
</dbReference>
<keyword evidence="6 7" id="KW-0472">Membrane</keyword>
<proteinExistence type="inferred from homology"/>
<keyword evidence="4" id="KW-0053">Apoptosis</keyword>
<keyword evidence="9" id="KW-1185">Reference proteome</keyword>
<dbReference type="Gene3D" id="1.10.437.10">
    <property type="entry name" value="Blc2-like"/>
    <property type="match status" value="1"/>
</dbReference>
<dbReference type="GeneID" id="116290095"/>
<dbReference type="GO" id="GO:0008630">
    <property type="term" value="P:intrinsic apoptotic signaling pathway in response to DNA damage"/>
    <property type="evidence" value="ECO:0007669"/>
    <property type="project" value="TreeGrafter"/>
</dbReference>
<reference evidence="10" key="1">
    <citation type="submission" date="2025-08" db="UniProtKB">
        <authorList>
            <consortium name="RefSeq"/>
        </authorList>
    </citation>
    <scope>IDENTIFICATION</scope>
    <source>
        <tissue evidence="10">Tentacle</tissue>
    </source>
</reference>
<dbReference type="FunCoup" id="A0A6P8HJS8">
    <property type="interactions" value="192"/>
</dbReference>
<evidence type="ECO:0000256" key="7">
    <source>
        <dbReference type="SAM" id="Phobius"/>
    </source>
</evidence>
<name>A0A6P8HJS8_ACTTE</name>
<evidence type="ECO:0000256" key="4">
    <source>
        <dbReference type="ARBA" id="ARBA00022703"/>
    </source>
</evidence>
<dbReference type="InterPro" id="IPR046371">
    <property type="entry name" value="Bcl-2_BH1-3"/>
</dbReference>
<dbReference type="PRINTS" id="PR01862">
    <property type="entry name" value="BCL2FAMILY"/>
</dbReference>
<dbReference type="SUPFAM" id="SSF56854">
    <property type="entry name" value="Bcl-2 inhibitors of programmed cell death"/>
    <property type="match status" value="1"/>
</dbReference>
<dbReference type="GO" id="GO:0005741">
    <property type="term" value="C:mitochondrial outer membrane"/>
    <property type="evidence" value="ECO:0007669"/>
    <property type="project" value="TreeGrafter"/>
</dbReference>
<comment type="similarity">
    <text evidence="2">Belongs to the Bcl-2 family.</text>
</comment>
<dbReference type="AlphaFoldDB" id="A0A6P8HJS8"/>
<evidence type="ECO:0000256" key="2">
    <source>
        <dbReference type="ARBA" id="ARBA00009458"/>
    </source>
</evidence>
<dbReference type="InterPro" id="IPR026298">
    <property type="entry name" value="Bcl-2_fam"/>
</dbReference>
<gene>
    <name evidence="10" type="primary">LOC116290095</name>
</gene>
<evidence type="ECO:0000256" key="5">
    <source>
        <dbReference type="ARBA" id="ARBA00022989"/>
    </source>
</evidence>
<dbReference type="Pfam" id="PF00452">
    <property type="entry name" value="Bcl-2"/>
    <property type="match status" value="1"/>
</dbReference>
<evidence type="ECO:0000313" key="9">
    <source>
        <dbReference type="Proteomes" id="UP000515163"/>
    </source>
</evidence>
<evidence type="ECO:0000313" key="10">
    <source>
        <dbReference type="RefSeq" id="XP_031552942.1"/>
    </source>
</evidence>